<dbReference type="InterPro" id="IPR041588">
    <property type="entry name" value="Integrase_H2C2"/>
</dbReference>
<dbReference type="InterPro" id="IPR043128">
    <property type="entry name" value="Rev_trsase/Diguanyl_cyclase"/>
</dbReference>
<evidence type="ECO:0000259" key="1">
    <source>
        <dbReference type="Pfam" id="PF17921"/>
    </source>
</evidence>
<feature type="domain" description="Integrase zinc-binding" evidence="1">
    <location>
        <begin position="146"/>
        <end position="198"/>
    </location>
</feature>
<evidence type="ECO:0000313" key="4">
    <source>
        <dbReference type="RefSeq" id="XP_040947013.1"/>
    </source>
</evidence>
<dbReference type="RefSeq" id="XP_040947013.1">
    <property type="nucleotide sequence ID" value="XM_041091079.1"/>
</dbReference>
<dbReference type="Gene3D" id="3.30.70.270">
    <property type="match status" value="1"/>
</dbReference>
<gene>
    <name evidence="4" type="primary">LOC121215994</name>
</gene>
<reference evidence="3" key="1">
    <citation type="journal article" date="2020" name="Nat. Genet.">
        <title>Genomic diversifications of five Gossypium allopolyploid species and their impact on cotton improvement.</title>
        <authorList>
            <person name="Chen Z.J."/>
            <person name="Sreedasyam A."/>
            <person name="Ando A."/>
            <person name="Song Q."/>
            <person name="De Santiago L.M."/>
            <person name="Hulse-Kemp A.M."/>
            <person name="Ding M."/>
            <person name="Ye W."/>
            <person name="Kirkbride R.C."/>
            <person name="Jenkins J."/>
            <person name="Plott C."/>
            <person name="Lovell J."/>
            <person name="Lin Y.M."/>
            <person name="Vaughn R."/>
            <person name="Liu B."/>
            <person name="Simpson S."/>
            <person name="Scheffler B.E."/>
            <person name="Wen L."/>
            <person name="Saski C.A."/>
            <person name="Grover C.E."/>
            <person name="Hu G."/>
            <person name="Conover J.L."/>
            <person name="Carlson J.W."/>
            <person name="Shu S."/>
            <person name="Boston L.B."/>
            <person name="Williams M."/>
            <person name="Peterson D.G."/>
            <person name="McGee K."/>
            <person name="Jones D.C."/>
            <person name="Wendel J.F."/>
            <person name="Stelly D.M."/>
            <person name="Grimwood J."/>
            <person name="Schmutz J."/>
        </authorList>
    </citation>
    <scope>NUCLEOTIDE SEQUENCE [LARGE SCALE GENOMIC DNA]</scope>
    <source>
        <strain evidence="3">cv. TM-1</strain>
    </source>
</reference>
<reference evidence="4" key="2">
    <citation type="submission" date="2025-08" db="UniProtKB">
        <authorList>
            <consortium name="RefSeq"/>
        </authorList>
    </citation>
    <scope>IDENTIFICATION</scope>
</reference>
<evidence type="ECO:0000259" key="2">
    <source>
        <dbReference type="Pfam" id="PF24626"/>
    </source>
</evidence>
<dbReference type="Proteomes" id="UP000818029">
    <property type="component" value="Chromosome A01"/>
</dbReference>
<keyword evidence="3" id="KW-1185">Reference proteome</keyword>
<dbReference type="Pfam" id="PF17921">
    <property type="entry name" value="Integrase_H2C2"/>
    <property type="match status" value="1"/>
</dbReference>
<organism evidence="3 4">
    <name type="scientific">Gossypium hirsutum</name>
    <name type="common">Upland cotton</name>
    <name type="synonym">Gossypium mexicanum</name>
    <dbReference type="NCBI Taxonomy" id="3635"/>
    <lineage>
        <taxon>Eukaryota</taxon>
        <taxon>Viridiplantae</taxon>
        <taxon>Streptophyta</taxon>
        <taxon>Embryophyta</taxon>
        <taxon>Tracheophyta</taxon>
        <taxon>Spermatophyta</taxon>
        <taxon>Magnoliopsida</taxon>
        <taxon>eudicotyledons</taxon>
        <taxon>Gunneridae</taxon>
        <taxon>Pentapetalae</taxon>
        <taxon>rosids</taxon>
        <taxon>malvids</taxon>
        <taxon>Malvales</taxon>
        <taxon>Malvaceae</taxon>
        <taxon>Malvoideae</taxon>
        <taxon>Gossypium</taxon>
    </lineage>
</organism>
<sequence>MEDGIRMDLQKIQAVVDWKPLRNISEVCSFLGLVEYYRLFVKGFSMIGAPFTKLLHKGVPFEWNEKRKQSFDQLKAILTEAPILTQSESAQLQVEPMLVLEVKEAQKSDDILVVRADRVRGGEASSFELQDGNVLYFKGQLCVPTAELRDKIIRKAHSSLFTMHLGSNKMYQELRPFYWWLRMKRDVPEFVTQCLTCHNLGNRGQIDEDCTFSTSAHGLHSQEVGKLYIGETVRLHRVLTLIILDRDLHFTSRFWRALHEALVLERVGPVAYQLALPPELKHIQNVFYMSMLRRYHSDPSHILPLEQIEVGSNLSYEEESIQILALDIKELRNKKIPLVEVLWRNHGGEEATWYLEEFMKLQYLHLSYSVTRLMKLYTEMKKGDEVMMEEAYGPLKIVEQKSRRNQRDTNGKKL</sequence>
<dbReference type="PANTHER" id="PTHR46148:SF44">
    <property type="entry name" value="GAG-POL POLYPROTEIN"/>
    <property type="match status" value="1"/>
</dbReference>
<dbReference type="PANTHER" id="PTHR46148">
    <property type="entry name" value="CHROMO DOMAIN-CONTAINING PROTEIN"/>
    <property type="match status" value="1"/>
</dbReference>
<proteinExistence type="predicted"/>
<dbReference type="Pfam" id="PF24626">
    <property type="entry name" value="SH3_Tf2-1"/>
    <property type="match status" value="1"/>
</dbReference>
<feature type="domain" description="Tf2-1-like SH3-like" evidence="2">
    <location>
        <begin position="263"/>
        <end position="296"/>
    </location>
</feature>
<dbReference type="InterPro" id="IPR056924">
    <property type="entry name" value="SH3_Tf2-1"/>
</dbReference>
<dbReference type="GeneID" id="121215994"/>
<dbReference type="SUPFAM" id="SSF56672">
    <property type="entry name" value="DNA/RNA polymerases"/>
    <property type="match status" value="1"/>
</dbReference>
<accession>A0ABM2ZWK2</accession>
<evidence type="ECO:0000313" key="3">
    <source>
        <dbReference type="Proteomes" id="UP000818029"/>
    </source>
</evidence>
<dbReference type="Gene3D" id="1.10.340.70">
    <property type="match status" value="1"/>
</dbReference>
<name>A0ABM2ZWK2_GOSHI</name>
<dbReference type="InterPro" id="IPR043502">
    <property type="entry name" value="DNA/RNA_pol_sf"/>
</dbReference>
<protein>
    <submittedName>
        <fullName evidence="4">Uncharacterized protein</fullName>
    </submittedName>
</protein>